<evidence type="ECO:0000313" key="13">
    <source>
        <dbReference type="EnsemblMetazoa" id="CLYHEMP012045.1"/>
    </source>
</evidence>
<evidence type="ECO:0000256" key="3">
    <source>
        <dbReference type="ARBA" id="ARBA00022679"/>
    </source>
</evidence>
<evidence type="ECO:0000256" key="8">
    <source>
        <dbReference type="ARBA" id="ARBA00046341"/>
    </source>
</evidence>
<evidence type="ECO:0000256" key="11">
    <source>
        <dbReference type="SAM" id="MobiDB-lite"/>
    </source>
</evidence>
<keyword evidence="7 10" id="KW-0862">Zinc</keyword>
<feature type="domain" description="UBR-type" evidence="12">
    <location>
        <begin position="75"/>
        <end position="146"/>
    </location>
</feature>
<evidence type="ECO:0000256" key="2">
    <source>
        <dbReference type="ARBA" id="ARBA00004906"/>
    </source>
</evidence>
<dbReference type="EC" id="2.3.2.27" evidence="10"/>
<dbReference type="GO" id="GO:0016567">
    <property type="term" value="P:protein ubiquitination"/>
    <property type="evidence" value="ECO:0007669"/>
    <property type="project" value="UniProtKB-UniRule"/>
</dbReference>
<dbReference type="FunFam" id="2.10.110.30:FF:000002">
    <property type="entry name" value="Putative e3 ubiquitin-protein ligase ubr3"/>
    <property type="match status" value="1"/>
</dbReference>
<evidence type="ECO:0000256" key="10">
    <source>
        <dbReference type="RuleBase" id="RU366018"/>
    </source>
</evidence>
<dbReference type="OrthoDB" id="5985069at2759"/>
<comment type="function">
    <text evidence="10">Ubiquitin ligase protein which is a component of the N-end rule pathway. Recognizes and binds to proteins bearing specific N-terminal residues that are destabilizing according to the N-end rule, leading to their ubiquitination and subsequent degradation.</text>
</comment>
<dbReference type="PROSITE" id="PS51157">
    <property type="entry name" value="ZF_UBR"/>
    <property type="match status" value="1"/>
</dbReference>
<dbReference type="PANTHER" id="PTHR21497">
    <property type="entry name" value="UBIQUITIN LIGASE E3 ALPHA-RELATED"/>
    <property type="match status" value="1"/>
</dbReference>
<sequence length="1935" mass="222295">MEDLLTKGRQSAEEIFQDVCSIPLKKQRLDSILRTILHPLKVFDDDTASFCSWLISYEQKFEEFIKQLKTFDTSTVCGLVWNANFFAYRCRDCGISPCMSLCADCFAAGNHEGHDFNMFKSQAGGACDCGDRNVMKPSGFCHHHGKVEGSKQKAIPEKLIWVAQILIPRLIICLYEKTKNKDEAMEEDSSLDVEPIIDFLNKISEVEALREIFCEKILSSVDATFDNYLISSNSSEVTSLVSCEASNGRKIIRSISTETNTIEMTVSNTCDGLGEPYKPNEVESPTLSRSNIKENNKQTFLQYLMEVLVKTEFPTQLATLLLQMLPNQKYKEQFTRLFCRQYSAVGKSLTTSTNPDLLSNHMVHVSVQLFSNEQLAFKMVKEENLLFKIIFVLSKMVGECLDNYSLEVNGNETSIMAVNCDNKILSGHCYWPIASDLTNLLSHQSVAKVFLETGDCLNWWMRFVSLLTGMNINHMQLLTHVELESKTYYAAFSIEFESVAAVMWEVYRSVQKMNERVHVSKMLEVSAATLISWYSFVPQSLKKPSFTFHLSLHRYFALFASLAINQFDEEVTKILPQSIAKSGLNYLVSTLAALQEIRSGFWLYNGHQIKCQAQSYMQSYFCNSMLDLDVFFVQMGMVVLPPSYIMDLLIDRFCIRDWFQFGECEEDDEKSLLLVDAFLNTILLLLTHHIYTGISEEEVMRKDIIANLSVSDKTHSQLLDYVPTRPGDTQSINKHFDNVLKSVSNYKSPAVESFAMQQGMYTLKDCIWEEEFDLNHLKQRIYKKSDQQKALDNYNNHIQQKGLSTTGNAWPPLRKPSDVHPSMKKMFRVLEDKQLHQILIFIIYKAVTEEQMIPESTMISTLHLLQLVLSHQKSNEAPMNADAKDTKNKVMEITISYLHHTNQKETQENILAQIHQEISKDNEMDRKFQQHQETIQQHQTGEEVLFEEDGITFFMADYFFNILFKPLCLHMDTLLEHGVYSVGGTCKHFKNLLQQLPDEHKTFLKYLLMYWNHLLKQRDVKPQHLPFVKRRTESKSFATVLELLLENFERVFQVYEPMVAFAYTAFDIELPSASLVNNAFQCIKQNHSLVKKDINYFVNLHNQKIVHSEQSEEPMEQNNDTAEEGVEESEMENQLEDESSAMKNTQSTPCQSKIDDEKCSLVNLLMHLKKRMEDSRKSNTTPRNVNLTKVCAGDGAYYLGTILKDHLCNDQVVEETLSPMTVNSKAKEDRKLRALEIQKVLMAEFASRQTKFMDGLGKTMDAEEMEGVEETSNVESYECLICTKKEESTENSPIGLIVLLQPSTVLGKRHEERSEANHYVASQIHEDYLSNKRKAFMPHFDTRSIRSALEVGLDCGINIQSCGHYIHVHCQISYFKSLQDEQSRLLNLEKGEFTCPMCRQISNGVLPILPTFIKISTAQDLIKGKTFEERCADINKFLTFYQQGGLTQFTARALEFTMLTASISTLAQKMEELIKNANSKVFEFYYGSNWKWTDKYFVLLGSLRQNLECEMEYHLRNPFKKRRSCFVDILELFQFHCQYVSSPLRLRWNELCYGSDELEESTAAGKKKSSLTYNEIPLLMVDARNLVLQFILTWPHHMSKGEFLHVIQLCFNLNFVQALICIGFSLEPSEVESWIQSSNKGGESSKIQQYAGAVWKHSKNWKRNQPQDAPMEQLLSCSVLSPQALAMKVEEYCSIFLKFCWFVQQVWRGRPTSDVDQLCTPIPSTVGQLAVDLQLGGNQTAETFDLTDCLSVPRGNLCDVISKWCQQVEEKFDSQVNLVDLLPRTIHWQSPKLISLPKEYDSLFQRYRKEKCVRCNTTPNDPTICLVCGAFLCFHASCCTNSKGVNECVQHSMECGCGTGVFLVISSSVTLIIRETRVTLWGSVYLDSFGEEDKDLRRGKPLFLSEERYARLEEEWRAQILDRATRRWGIHQNRL</sequence>
<keyword evidence="3 10" id="KW-0808">Transferase</keyword>
<dbReference type="InterPro" id="IPR039164">
    <property type="entry name" value="UBR1-like"/>
</dbReference>
<evidence type="ECO:0000256" key="9">
    <source>
        <dbReference type="PROSITE-ProRule" id="PRU00508"/>
    </source>
</evidence>
<dbReference type="Proteomes" id="UP000594262">
    <property type="component" value="Unplaced"/>
</dbReference>
<dbReference type="InterPro" id="IPR044046">
    <property type="entry name" value="E3_ligase_UBR-like_C"/>
</dbReference>
<keyword evidence="6 10" id="KW-0833">Ubl conjugation pathway</keyword>
<name>A0A7M5ULT9_9CNID</name>
<feature type="compositionally biased region" description="Acidic residues" evidence="11">
    <location>
        <begin position="1111"/>
        <end position="1139"/>
    </location>
</feature>
<feature type="zinc finger region" description="UBR-type" evidence="9">
    <location>
        <begin position="75"/>
        <end position="146"/>
    </location>
</feature>
<reference evidence="13" key="1">
    <citation type="submission" date="2021-01" db="UniProtKB">
        <authorList>
            <consortium name="EnsemblMetazoa"/>
        </authorList>
    </citation>
    <scope>IDENTIFICATION</scope>
</reference>
<comment type="similarity">
    <text evidence="8 10">Belongs to the E3 ubiquitin-protein ligase UBR1-like family.</text>
</comment>
<comment type="catalytic activity">
    <reaction evidence="1 10">
        <text>S-ubiquitinyl-[E2 ubiquitin-conjugating enzyme]-L-cysteine + [acceptor protein]-L-lysine = [E2 ubiquitin-conjugating enzyme]-L-cysteine + N(6)-ubiquitinyl-[acceptor protein]-L-lysine.</text>
        <dbReference type="EC" id="2.3.2.27"/>
    </reaction>
</comment>
<dbReference type="InterPro" id="IPR055194">
    <property type="entry name" value="UBR1-like_WH"/>
</dbReference>
<dbReference type="Pfam" id="PF18995">
    <property type="entry name" value="PRT6_C"/>
    <property type="match status" value="1"/>
</dbReference>
<dbReference type="GO" id="GO:0008270">
    <property type="term" value="F:zinc ion binding"/>
    <property type="evidence" value="ECO:0007669"/>
    <property type="project" value="UniProtKB-UniRule"/>
</dbReference>
<dbReference type="SMART" id="SM00396">
    <property type="entry name" value="ZnF_UBR1"/>
    <property type="match status" value="1"/>
</dbReference>
<evidence type="ECO:0000256" key="7">
    <source>
        <dbReference type="ARBA" id="ARBA00022833"/>
    </source>
</evidence>
<dbReference type="CDD" id="cd19673">
    <property type="entry name" value="UBR-box_UBR3"/>
    <property type="match status" value="1"/>
</dbReference>
<evidence type="ECO:0000256" key="4">
    <source>
        <dbReference type="ARBA" id="ARBA00022723"/>
    </source>
</evidence>
<keyword evidence="14" id="KW-1185">Reference proteome</keyword>
<comment type="pathway">
    <text evidence="2 10">Protein modification; protein ubiquitination.</text>
</comment>
<dbReference type="GeneID" id="136816905"/>
<evidence type="ECO:0000256" key="1">
    <source>
        <dbReference type="ARBA" id="ARBA00000900"/>
    </source>
</evidence>
<dbReference type="Pfam" id="PF22960">
    <property type="entry name" value="WHD_UBR1"/>
    <property type="match status" value="1"/>
</dbReference>
<keyword evidence="4 10" id="KW-0479">Metal-binding</keyword>
<evidence type="ECO:0000259" key="12">
    <source>
        <dbReference type="PROSITE" id="PS51157"/>
    </source>
</evidence>
<dbReference type="RefSeq" id="XP_066929342.1">
    <property type="nucleotide sequence ID" value="XM_067073241.1"/>
</dbReference>
<evidence type="ECO:0000256" key="5">
    <source>
        <dbReference type="ARBA" id="ARBA00022771"/>
    </source>
</evidence>
<dbReference type="GO" id="GO:0071596">
    <property type="term" value="P:ubiquitin-dependent protein catabolic process via the N-end rule pathway"/>
    <property type="evidence" value="ECO:0007669"/>
    <property type="project" value="UniProtKB-UniRule"/>
</dbReference>
<feature type="region of interest" description="Disordered" evidence="11">
    <location>
        <begin position="1107"/>
        <end position="1152"/>
    </location>
</feature>
<dbReference type="UniPathway" id="UPA00143"/>
<dbReference type="Gene3D" id="2.10.110.30">
    <property type="match status" value="1"/>
</dbReference>
<evidence type="ECO:0000256" key="6">
    <source>
        <dbReference type="ARBA" id="ARBA00022786"/>
    </source>
</evidence>
<dbReference type="GO" id="GO:0000151">
    <property type="term" value="C:ubiquitin ligase complex"/>
    <property type="evidence" value="ECO:0007669"/>
    <property type="project" value="TreeGrafter"/>
</dbReference>
<dbReference type="GO" id="GO:0061630">
    <property type="term" value="F:ubiquitin protein ligase activity"/>
    <property type="evidence" value="ECO:0007669"/>
    <property type="project" value="UniProtKB-UniRule"/>
</dbReference>
<accession>A0A7M5ULT9</accession>
<keyword evidence="5 10" id="KW-0863">Zinc-finger</keyword>
<dbReference type="InterPro" id="IPR003126">
    <property type="entry name" value="Znf_UBR"/>
</dbReference>
<proteinExistence type="inferred from homology"/>
<protein>
    <recommendedName>
        <fullName evidence="10">E3 ubiquitin-protein ligase</fullName>
        <ecNumber evidence="10">2.3.2.27</ecNumber>
    </recommendedName>
</protein>
<dbReference type="GO" id="GO:0005737">
    <property type="term" value="C:cytoplasm"/>
    <property type="evidence" value="ECO:0007669"/>
    <property type="project" value="TreeGrafter"/>
</dbReference>
<dbReference type="Pfam" id="PF02207">
    <property type="entry name" value="zf-UBR"/>
    <property type="match status" value="1"/>
</dbReference>
<evidence type="ECO:0000313" key="14">
    <source>
        <dbReference type="Proteomes" id="UP000594262"/>
    </source>
</evidence>
<organism evidence="13 14">
    <name type="scientific">Clytia hemisphaerica</name>
    <dbReference type="NCBI Taxonomy" id="252671"/>
    <lineage>
        <taxon>Eukaryota</taxon>
        <taxon>Metazoa</taxon>
        <taxon>Cnidaria</taxon>
        <taxon>Hydrozoa</taxon>
        <taxon>Hydroidolina</taxon>
        <taxon>Leptothecata</taxon>
        <taxon>Obeliida</taxon>
        <taxon>Clytiidae</taxon>
        <taxon>Clytia</taxon>
    </lineage>
</organism>
<feature type="compositionally biased region" description="Polar residues" evidence="11">
    <location>
        <begin position="1141"/>
        <end position="1151"/>
    </location>
</feature>
<dbReference type="EnsemblMetazoa" id="CLYHEMT012045.1">
    <property type="protein sequence ID" value="CLYHEMP012045.1"/>
    <property type="gene ID" value="CLYHEMG012045"/>
</dbReference>
<dbReference type="PANTHER" id="PTHR21497:SF39">
    <property type="entry name" value="E3 UBIQUITIN-PROTEIN LIGASE UBR3"/>
    <property type="match status" value="1"/>
</dbReference>